<evidence type="ECO:0000313" key="5">
    <source>
        <dbReference type="Proteomes" id="UP000639772"/>
    </source>
</evidence>
<accession>A0A835VJA1</accession>
<sequence>MPFFLPQTVIAQLIMPLVRKVLSVECKQVVEQYGEMILDLLIAQTRPDKVCSKIGLCLFDGDQSTGIGIKSVLDKQNDDGSSSNDDLFCTALRDGCDMD</sequence>
<organism evidence="4 5">
    <name type="scientific">Vanilla planifolia</name>
    <name type="common">Vanilla</name>
    <dbReference type="NCBI Taxonomy" id="51239"/>
    <lineage>
        <taxon>Eukaryota</taxon>
        <taxon>Viridiplantae</taxon>
        <taxon>Streptophyta</taxon>
        <taxon>Embryophyta</taxon>
        <taxon>Tracheophyta</taxon>
        <taxon>Spermatophyta</taxon>
        <taxon>Magnoliopsida</taxon>
        <taxon>Liliopsida</taxon>
        <taxon>Asparagales</taxon>
        <taxon>Orchidaceae</taxon>
        <taxon>Vanilloideae</taxon>
        <taxon>Vanilleae</taxon>
        <taxon>Vanilla</taxon>
    </lineage>
</organism>
<dbReference type="InterPro" id="IPR011001">
    <property type="entry name" value="Saposin-like"/>
</dbReference>
<keyword evidence="2" id="KW-0732">Signal</keyword>
<dbReference type="AlphaFoldDB" id="A0A835VJA1"/>
<evidence type="ECO:0000256" key="2">
    <source>
        <dbReference type="SAM" id="SignalP"/>
    </source>
</evidence>
<dbReference type="SUPFAM" id="SSF47862">
    <property type="entry name" value="Saposin"/>
    <property type="match status" value="1"/>
</dbReference>
<evidence type="ECO:0000256" key="1">
    <source>
        <dbReference type="ARBA" id="ARBA00023157"/>
    </source>
</evidence>
<protein>
    <recommendedName>
        <fullName evidence="3">Saposin B-type domain-containing protein</fullName>
    </recommendedName>
</protein>
<proteinExistence type="predicted"/>
<feature type="chain" id="PRO_5032883363" description="Saposin B-type domain-containing protein" evidence="2">
    <location>
        <begin position="24"/>
        <end position="99"/>
    </location>
</feature>
<reference evidence="4 5" key="1">
    <citation type="journal article" date="2020" name="Nat. Food">
        <title>A phased Vanilla planifolia genome enables genetic improvement of flavour and production.</title>
        <authorList>
            <person name="Hasing T."/>
            <person name="Tang H."/>
            <person name="Brym M."/>
            <person name="Khazi F."/>
            <person name="Huang T."/>
            <person name="Chambers A.H."/>
        </authorList>
    </citation>
    <scope>NUCLEOTIDE SEQUENCE [LARGE SCALE GENOMIC DNA]</scope>
    <source>
        <tissue evidence="4">Leaf</tissue>
    </source>
</reference>
<dbReference type="Pfam" id="PF03489">
    <property type="entry name" value="SapB_2"/>
    <property type="match status" value="1"/>
</dbReference>
<dbReference type="InterPro" id="IPR008138">
    <property type="entry name" value="SapB_2"/>
</dbReference>
<dbReference type="Gene3D" id="1.10.225.10">
    <property type="entry name" value="Saposin-like"/>
    <property type="match status" value="1"/>
</dbReference>
<keyword evidence="1" id="KW-1015">Disulfide bond</keyword>
<comment type="caution">
    <text evidence="4">The sequence shown here is derived from an EMBL/GenBank/DDBJ whole genome shotgun (WGS) entry which is preliminary data.</text>
</comment>
<feature type="domain" description="Saposin B-type" evidence="3">
    <location>
        <begin position="21"/>
        <end position="61"/>
    </location>
</feature>
<dbReference type="PROSITE" id="PS50015">
    <property type="entry name" value="SAP_B"/>
    <property type="match status" value="1"/>
</dbReference>
<feature type="signal peptide" evidence="2">
    <location>
        <begin position="1"/>
        <end position="23"/>
    </location>
</feature>
<evidence type="ECO:0000313" key="4">
    <source>
        <dbReference type="EMBL" id="KAG0500932.1"/>
    </source>
</evidence>
<dbReference type="OrthoDB" id="1744341at2759"/>
<dbReference type="InterPro" id="IPR008139">
    <property type="entry name" value="SaposinB_dom"/>
</dbReference>
<evidence type="ECO:0000259" key="3">
    <source>
        <dbReference type="PROSITE" id="PS50015"/>
    </source>
</evidence>
<gene>
    <name evidence="4" type="ORF">HPP92_001004</name>
</gene>
<dbReference type="Proteomes" id="UP000639772">
    <property type="component" value="Chromosome 1"/>
</dbReference>
<dbReference type="EMBL" id="JADCNM010000001">
    <property type="protein sequence ID" value="KAG0500932.1"/>
    <property type="molecule type" value="Genomic_DNA"/>
</dbReference>
<name>A0A835VJA1_VANPL</name>